<name>A0A1Q5ZZV1_9SPHI</name>
<dbReference type="RefSeq" id="WP_139235761.1">
    <property type="nucleotide sequence ID" value="NZ_FPAM01000015.1"/>
</dbReference>
<keyword evidence="3" id="KW-1185">Reference proteome</keyword>
<organism evidence="2 3">
    <name type="scientific">Mucilaginibacter polytrichastri</name>
    <dbReference type="NCBI Taxonomy" id="1302689"/>
    <lineage>
        <taxon>Bacteria</taxon>
        <taxon>Pseudomonadati</taxon>
        <taxon>Bacteroidota</taxon>
        <taxon>Sphingobacteriia</taxon>
        <taxon>Sphingobacteriales</taxon>
        <taxon>Sphingobacteriaceae</taxon>
        <taxon>Mucilaginibacter</taxon>
    </lineage>
</organism>
<feature type="region of interest" description="Disordered" evidence="1">
    <location>
        <begin position="121"/>
        <end position="141"/>
    </location>
</feature>
<comment type="caution">
    <text evidence="2">The sequence shown here is derived from an EMBL/GenBank/DDBJ whole genome shotgun (WGS) entry which is preliminary data.</text>
</comment>
<dbReference type="OrthoDB" id="9816081at2"/>
<accession>A0A1Q5ZZV1</accession>
<evidence type="ECO:0000313" key="3">
    <source>
        <dbReference type="Proteomes" id="UP000186720"/>
    </source>
</evidence>
<gene>
    <name evidence="2" type="ORF">RG47T_2731</name>
</gene>
<evidence type="ECO:0000256" key="1">
    <source>
        <dbReference type="SAM" id="MobiDB-lite"/>
    </source>
</evidence>
<dbReference type="STRING" id="1302689.RG47T_2731"/>
<proteinExistence type="predicted"/>
<dbReference type="EMBL" id="MPPL01000001">
    <property type="protein sequence ID" value="OKS87272.1"/>
    <property type="molecule type" value="Genomic_DNA"/>
</dbReference>
<reference evidence="2 3" key="1">
    <citation type="submission" date="2016-11" db="EMBL/GenBank/DDBJ databases">
        <title>Whole Genome Sequencing of Mucilaginibacter polytrichastri RG4-7(T) isolated from the moss sample.</title>
        <authorList>
            <person name="Li Y."/>
        </authorList>
    </citation>
    <scope>NUCLEOTIDE SEQUENCE [LARGE SCALE GENOMIC DNA]</scope>
    <source>
        <strain evidence="2 3">RG4-7</strain>
    </source>
</reference>
<evidence type="ECO:0000313" key="2">
    <source>
        <dbReference type="EMBL" id="OKS87272.1"/>
    </source>
</evidence>
<sequence>MEIVEKNQIEISGKLQGFRANKHADIDALELTNEKGTAKVNFPPHTAKAITTNELIAMNWNNELQVWHAEAKAEEKTLNSLTVQATDQSGRPGQWTIQPATQLYIIPEHVQDDSDADTIGAWPENGVMGTQLGPKSNGKPS</sequence>
<dbReference type="AlphaFoldDB" id="A0A1Q5ZZV1"/>
<dbReference type="Proteomes" id="UP000186720">
    <property type="component" value="Unassembled WGS sequence"/>
</dbReference>
<protein>
    <submittedName>
        <fullName evidence="2">Uncharacterized protein</fullName>
    </submittedName>
</protein>